<dbReference type="GO" id="GO:0016829">
    <property type="term" value="F:lyase activity"/>
    <property type="evidence" value="ECO:0007669"/>
    <property type="project" value="InterPro"/>
</dbReference>
<gene>
    <name evidence="1" type="ORF">ABR63_03515</name>
</gene>
<reference evidence="2" key="1">
    <citation type="submission" date="2015-10" db="EMBL/GenBank/DDBJ databases">
        <title>Metagenome-Assembled Genomes uncover a global brackish microbiome.</title>
        <authorList>
            <person name="Hugerth L.W."/>
            <person name="Larsson J."/>
            <person name="Alneberg J."/>
            <person name="Lindh M.V."/>
            <person name="Legrand C."/>
            <person name="Pinhassi J."/>
            <person name="Andersson A."/>
        </authorList>
    </citation>
    <scope>NUCLEOTIDE SEQUENCE [LARGE SCALE GENOMIC DNA]</scope>
</reference>
<dbReference type="Proteomes" id="UP000050874">
    <property type="component" value="Unassembled WGS sequence"/>
</dbReference>
<protein>
    <submittedName>
        <fullName evidence="1">Acetoacetate decarboxylase</fullName>
    </submittedName>
</protein>
<evidence type="ECO:0000313" key="1">
    <source>
        <dbReference type="EMBL" id="KRO41179.1"/>
    </source>
</evidence>
<dbReference type="InterPro" id="IPR010451">
    <property type="entry name" value="Acetoacetate_decarboxylase"/>
</dbReference>
<dbReference type="SUPFAM" id="SSF160104">
    <property type="entry name" value="Acetoacetate decarboxylase-like"/>
    <property type="match status" value="1"/>
</dbReference>
<accession>A0A0R2PWB1</accession>
<dbReference type="InterPro" id="IPR023375">
    <property type="entry name" value="ADC_dom_sf"/>
</dbReference>
<dbReference type="EMBL" id="LIAV01000019">
    <property type="protein sequence ID" value="KRO41179.1"/>
    <property type="molecule type" value="Genomic_DNA"/>
</dbReference>
<name>A0A0R2PWB1_9GAMM</name>
<dbReference type="Pfam" id="PF06314">
    <property type="entry name" value="ADC"/>
    <property type="match status" value="1"/>
</dbReference>
<proteinExistence type="predicted"/>
<dbReference type="AlphaFoldDB" id="A0A0R2PWB1"/>
<comment type="caution">
    <text evidence="1">The sequence shown here is derived from an EMBL/GenBank/DDBJ whole genome shotgun (WGS) entry which is preliminary data.</text>
</comment>
<organism evidence="1 2">
    <name type="scientific">SAR86 cluster bacterium BACL1 MAG-120920-bin57</name>
    <dbReference type="NCBI Taxonomy" id="1655571"/>
    <lineage>
        <taxon>Bacteria</taxon>
        <taxon>Pseudomonadati</taxon>
        <taxon>Pseudomonadota</taxon>
        <taxon>Gammaproteobacteria</taxon>
        <taxon>SAR86 cluster</taxon>
    </lineage>
</organism>
<evidence type="ECO:0000313" key="2">
    <source>
        <dbReference type="Proteomes" id="UP000050874"/>
    </source>
</evidence>
<sequence>MTKLDPNKNYLMPAHFGPRYTGKKTSGWYHDVTTMMVSYATDREALLKLLPDCFDVPEKPIITVAYAGNKKIDWLAGHGYNLIGVHASVIYKGDKEQMVGSYTLVMWENLTDPILAGREMQGISKIYADIPDHSMVNDVWRTKAHHFGHDILDMSLTNLVEVSLEDVEAEQAANKATDNPMGFRYMPSIGGWGPGEGQPTLFPSENKFTEVKIGAGEVNWNHLTWEQNPTQYHIANALADLPNIEYYPSIMTKGSTNLVVLDRLPRALR</sequence>
<dbReference type="Gene3D" id="2.40.400.10">
    <property type="entry name" value="Acetoacetate decarboxylase-like"/>
    <property type="match status" value="1"/>
</dbReference>